<dbReference type="FunFam" id="3.40.30.10:FF:000009">
    <property type="entry name" value="Tumor suppressor candidate 3"/>
    <property type="match status" value="1"/>
</dbReference>
<dbReference type="InParanoid" id="A0A6J2WE38"/>
<evidence type="ECO:0000256" key="3">
    <source>
        <dbReference type="ARBA" id="ARBA00009561"/>
    </source>
</evidence>
<evidence type="ECO:0000256" key="5">
    <source>
        <dbReference type="ARBA" id="ARBA00022692"/>
    </source>
</evidence>
<evidence type="ECO:0000256" key="8">
    <source>
        <dbReference type="ARBA" id="ARBA00022842"/>
    </source>
</evidence>
<dbReference type="SUPFAM" id="SSF52833">
    <property type="entry name" value="Thioredoxin-like"/>
    <property type="match status" value="1"/>
</dbReference>
<proteinExistence type="inferred from homology"/>
<reference evidence="13" key="1">
    <citation type="submission" date="2024-06" db="UniProtKB">
        <authorList>
            <consortium name="RefSeq"/>
        </authorList>
    </citation>
    <scope>NUCLEOTIDE SEQUENCE [LARGE SCALE GENOMIC DNA]</scope>
</reference>
<evidence type="ECO:0000256" key="2">
    <source>
        <dbReference type="ARBA" id="ARBA00004922"/>
    </source>
</evidence>
<feature type="transmembrane region" description="Helical" evidence="12">
    <location>
        <begin position="151"/>
        <end position="170"/>
    </location>
</feature>
<keyword evidence="7" id="KW-0256">Endoplasmic reticulum</keyword>
<evidence type="ECO:0000256" key="4">
    <source>
        <dbReference type="ARBA" id="ARBA00022448"/>
    </source>
</evidence>
<evidence type="ECO:0000256" key="1">
    <source>
        <dbReference type="ARBA" id="ARBA00004477"/>
    </source>
</evidence>
<dbReference type="PANTHER" id="PTHR12692:SF1">
    <property type="entry name" value="TUMOR SUPPRESSOR CANDIDATE 3"/>
    <property type="match status" value="1"/>
</dbReference>
<feature type="transmembrane region" description="Helical" evidence="12">
    <location>
        <begin position="182"/>
        <end position="201"/>
    </location>
</feature>
<dbReference type="Proteomes" id="UP000504632">
    <property type="component" value="Chromosome 11"/>
</dbReference>
<evidence type="ECO:0000313" key="13">
    <source>
        <dbReference type="Proteomes" id="UP000504632"/>
    </source>
</evidence>
<keyword evidence="5 12" id="KW-0812">Transmembrane</keyword>
<keyword evidence="4" id="KW-0813">Transport</keyword>
<dbReference type="PANTHER" id="PTHR12692">
    <property type="entry name" value="DOLICHYL-DIPHOSPHOOLIGOSACCHARIDE--PROTEIN GLYCOSYLTRANSFERASE-RELATED"/>
    <property type="match status" value="1"/>
</dbReference>
<comment type="similarity">
    <text evidence="3">Belongs to the OST3/OST6 family.</text>
</comment>
<dbReference type="OrthoDB" id="67566at2759"/>
<comment type="subcellular location">
    <subcellularLocation>
        <location evidence="1">Endoplasmic reticulum membrane</location>
        <topology evidence="1">Multi-pass membrane protein</topology>
    </subcellularLocation>
</comment>
<keyword evidence="8" id="KW-0460">Magnesium</keyword>
<dbReference type="CTD" id="7991"/>
<evidence type="ECO:0000256" key="12">
    <source>
        <dbReference type="SAM" id="Phobius"/>
    </source>
</evidence>
<dbReference type="GO" id="GO:0008250">
    <property type="term" value="C:oligosaccharyltransferase complex"/>
    <property type="evidence" value="ECO:0007669"/>
    <property type="project" value="TreeGrafter"/>
</dbReference>
<dbReference type="GO" id="GO:0015693">
    <property type="term" value="P:magnesium ion transport"/>
    <property type="evidence" value="ECO:0007669"/>
    <property type="project" value="UniProtKB-ARBA"/>
</dbReference>
<dbReference type="GeneID" id="115823857"/>
<organism evidence="13 14">
    <name type="scientific">Chanos chanos</name>
    <name type="common">Milkfish</name>
    <name type="synonym">Mugil chanos</name>
    <dbReference type="NCBI Taxonomy" id="29144"/>
    <lineage>
        <taxon>Eukaryota</taxon>
        <taxon>Metazoa</taxon>
        <taxon>Chordata</taxon>
        <taxon>Craniata</taxon>
        <taxon>Vertebrata</taxon>
        <taxon>Euteleostomi</taxon>
        <taxon>Actinopterygii</taxon>
        <taxon>Neopterygii</taxon>
        <taxon>Teleostei</taxon>
        <taxon>Ostariophysi</taxon>
        <taxon>Gonorynchiformes</taxon>
        <taxon>Chanidae</taxon>
        <taxon>Chanos</taxon>
    </lineage>
</organism>
<feature type="transmembrane region" description="Helical" evidence="12">
    <location>
        <begin position="236"/>
        <end position="254"/>
    </location>
</feature>
<dbReference type="InterPro" id="IPR021149">
    <property type="entry name" value="OligosaccharylTrfase_OST3/OST6"/>
</dbReference>
<evidence type="ECO:0000256" key="11">
    <source>
        <dbReference type="ARBA" id="ARBA00023157"/>
    </source>
</evidence>
<evidence type="ECO:0000256" key="6">
    <source>
        <dbReference type="ARBA" id="ARBA00022729"/>
    </source>
</evidence>
<keyword evidence="6" id="KW-0732">Signal</keyword>
<dbReference type="CDD" id="cd02947">
    <property type="entry name" value="TRX_family"/>
    <property type="match status" value="1"/>
</dbReference>
<evidence type="ECO:0000256" key="10">
    <source>
        <dbReference type="ARBA" id="ARBA00023136"/>
    </source>
</evidence>
<keyword evidence="9 12" id="KW-1133">Transmembrane helix</keyword>
<keyword evidence="13" id="KW-1185">Reference proteome</keyword>
<evidence type="ECO:0000313" key="14">
    <source>
        <dbReference type="RefSeq" id="XP_030643740.1"/>
    </source>
</evidence>
<comment type="pathway">
    <text evidence="2">Protein modification; protein glycosylation.</text>
</comment>
<evidence type="ECO:0000256" key="9">
    <source>
        <dbReference type="ARBA" id="ARBA00022989"/>
    </source>
</evidence>
<evidence type="ECO:0000256" key="7">
    <source>
        <dbReference type="ARBA" id="ARBA00022824"/>
    </source>
</evidence>
<name>A0A6J2WE38_CHACN</name>
<dbReference type="Gene3D" id="3.40.30.10">
    <property type="entry name" value="Glutaredoxin"/>
    <property type="match status" value="1"/>
</dbReference>
<keyword evidence="11" id="KW-1015">Disulfide bond</keyword>
<sequence>MLAEKVDQMMEWSSRRSIIRMNGDKFRRFVKAPPRNYSVIVMFTALQPQRQCSVCRQANEEYQVLANSWRYSSAFSNKLFFSVVDYDEGADVFQQLNMNSAPTFMHFPAKGKPRRADTFDLQRIGFASEQLAKWIADRTDIQIRVFRPPNYSGTIALALLVSLVGGLLYLRRNNLEFIYNKTGWAMAALCVVFAMTSGQMWNHIRGPPYAHKNPQNGQVSYIHGSSQAQFVAESHIILLLNAAITMGMVLLNEAATSKGDVGKRRIICLVGLGLVVFFFSFLLSIFRSKYHGYPYSLEQQPTSQVSTYSHCPYILRGALCRRIFAETVAYGNQRGTQSTPPAPLGECGPVYLQWISFKNNHGDDPVGVVTTVMGRLMDAPNSVYTGDIRRRWAGGPYSTESIVMPTSSCEQRVTATVVSVVPELSDVVQDRHGQTRFTTLRVVPLL</sequence>
<accession>A0A6J2WE38</accession>
<dbReference type="GO" id="GO:0018279">
    <property type="term" value="P:protein N-linked glycosylation via asparagine"/>
    <property type="evidence" value="ECO:0007669"/>
    <property type="project" value="TreeGrafter"/>
</dbReference>
<dbReference type="AlphaFoldDB" id="A0A6J2WE38"/>
<dbReference type="InterPro" id="IPR036249">
    <property type="entry name" value="Thioredoxin-like_sf"/>
</dbReference>
<dbReference type="RefSeq" id="XP_030643740.1">
    <property type="nucleotide sequence ID" value="XM_030787880.1"/>
</dbReference>
<keyword evidence="10 12" id="KW-0472">Membrane</keyword>
<dbReference type="Pfam" id="PF04756">
    <property type="entry name" value="OST3_OST6"/>
    <property type="match status" value="1"/>
</dbReference>
<reference evidence="14" key="2">
    <citation type="submission" date="2025-08" db="UniProtKB">
        <authorList>
            <consortium name="RefSeq"/>
        </authorList>
    </citation>
    <scope>IDENTIFICATION</scope>
</reference>
<feature type="transmembrane region" description="Helical" evidence="12">
    <location>
        <begin position="266"/>
        <end position="286"/>
    </location>
</feature>
<protein>
    <submittedName>
        <fullName evidence="14">Dolichyl-diphosphooligosaccharide--protein glycosyltransferase subunit TUSC3</fullName>
    </submittedName>
</protein>
<gene>
    <name evidence="14" type="primary">tusc3</name>
</gene>
<dbReference type="UniPathway" id="UPA00378"/>